<evidence type="ECO:0000313" key="2">
    <source>
        <dbReference type="EMBL" id="CCD18820.1"/>
    </source>
</evidence>
<feature type="non-terminal residue" evidence="2">
    <location>
        <position position="512"/>
    </location>
</feature>
<keyword evidence="3" id="KW-1185">Reference proteome</keyword>
<sequence>MEGHIRKGSREAFEIYGHAAGYINRERTVVRERYRDWANTIDEVGNRYLYELSQLAGNKLVEGENMTLVLSNLTRESKNAALEEENRRNEAEARFREKVDSLKDVLCDKVTEVEKLKGELSSLETMISTVSMKTSASVKSHADVLQKYSLIQKVCGIVIVCAEAVEKGNAGSVAAERFMATAKEASNSAERLVENAKKWQDRLRVVEDNMSGIRREFMNSLERFGVKNDVFADKNCSRWRIVVSLPSVDLSERAISLVNKLNSDNSQNKGEIAEIASKVKAFLENASAVLVTSEAGSKGMEGASKTINEAVDAVTVAVRLFFNESAKSMCETNELHKYAKGKVDETRGRYEDLHLELPVTRQKVETAKLRVSQTRMMVDEVMRKISEKAASYSVAEDELKTIRAEMDLDAVDFTADVAVSDSERAVDKLQVIIESVADELSSERQQLESLKETLKSKAAQFRLNLSGLGSPECSVSISGEPELLHVNVGALAELLTNAAAVGHVQNRLRHVV</sequence>
<dbReference type="Proteomes" id="UP000009027">
    <property type="component" value="Unassembled WGS sequence"/>
</dbReference>
<accession>F9WMQ9</accession>
<dbReference type="VEuPathDB" id="TriTrypDB:TvY486_0015210"/>
<organism evidence="2 3">
    <name type="scientific">Trypanosoma vivax (strain Y486)</name>
    <dbReference type="NCBI Taxonomy" id="1055687"/>
    <lineage>
        <taxon>Eukaryota</taxon>
        <taxon>Discoba</taxon>
        <taxon>Euglenozoa</taxon>
        <taxon>Kinetoplastea</taxon>
        <taxon>Metakinetoplastina</taxon>
        <taxon>Trypanosomatida</taxon>
        <taxon>Trypanosomatidae</taxon>
        <taxon>Trypanosoma</taxon>
        <taxon>Duttonella</taxon>
    </lineage>
</organism>
<name>F9WMQ9_TRYVY</name>
<feature type="coiled-coil region" evidence="1">
    <location>
        <begin position="433"/>
        <end position="464"/>
    </location>
</feature>
<feature type="coiled-coil region" evidence="1">
    <location>
        <begin position="182"/>
        <end position="216"/>
    </location>
</feature>
<dbReference type="EMBL" id="CAEX01001983">
    <property type="protein sequence ID" value="CCD18820.1"/>
    <property type="molecule type" value="Genomic_DNA"/>
</dbReference>
<evidence type="ECO:0000256" key="1">
    <source>
        <dbReference type="SAM" id="Coils"/>
    </source>
</evidence>
<protein>
    <submittedName>
        <fullName evidence="2">Uncharacterized protein</fullName>
    </submittedName>
</protein>
<dbReference type="AlphaFoldDB" id="F9WMQ9"/>
<proteinExistence type="predicted"/>
<reference evidence="2 3" key="1">
    <citation type="journal article" date="2012" name="Proc. Natl. Acad. Sci. U.S.A.">
        <title>Antigenic diversity is generated by distinct evolutionary mechanisms in African trypanosome species.</title>
        <authorList>
            <person name="Jackson A.P."/>
            <person name="Berry A."/>
            <person name="Aslett M."/>
            <person name="Allison H.C."/>
            <person name="Burton P."/>
            <person name="Vavrova-Anderson J."/>
            <person name="Brown R."/>
            <person name="Browne H."/>
            <person name="Corton N."/>
            <person name="Hauser H."/>
            <person name="Gamble J."/>
            <person name="Gilderthorp R."/>
            <person name="Marcello L."/>
            <person name="McQuillan J."/>
            <person name="Otto T.D."/>
            <person name="Quail M.A."/>
            <person name="Sanders M.J."/>
            <person name="van Tonder A."/>
            <person name="Ginger M.L."/>
            <person name="Field M.C."/>
            <person name="Barry J.D."/>
            <person name="Hertz-Fowler C."/>
            <person name="Berriman M."/>
        </authorList>
    </citation>
    <scope>NUCLEOTIDE SEQUENCE</scope>
    <source>
        <strain evidence="2 3">Y486</strain>
    </source>
</reference>
<evidence type="ECO:0000313" key="3">
    <source>
        <dbReference type="Proteomes" id="UP000009027"/>
    </source>
</evidence>
<gene>
    <name evidence="2" type="ORF">TvY486_0015210</name>
</gene>
<keyword evidence="1" id="KW-0175">Coiled coil</keyword>